<reference evidence="2 3" key="1">
    <citation type="submission" date="2022-04" db="EMBL/GenBank/DDBJ databases">
        <title>Chromosome-level reference genomes for two strains of Caenorhabditis briggsae: an improved platform for comparative genomics.</title>
        <authorList>
            <person name="Stevens L."/>
            <person name="Andersen E."/>
        </authorList>
    </citation>
    <scope>NUCLEOTIDE SEQUENCE [LARGE SCALE GENOMIC DNA]</scope>
    <source>
        <strain evidence="2">VX34</strain>
        <tissue evidence="2">Whole-organism</tissue>
    </source>
</reference>
<sequence length="112" mass="13079">MEGFLTQMKWREWFPYQRAAQLYRLVPTRRMQPSSGKTAGRTPQTDEGRPTFRSGSTMCSKNCLFWKTKSSPPHRRHRSLGPRHLPRILESRWVQRIPGLKTLAIDNGPSTR</sequence>
<evidence type="ECO:0000313" key="3">
    <source>
        <dbReference type="Proteomes" id="UP000829354"/>
    </source>
</evidence>
<feature type="compositionally biased region" description="Polar residues" evidence="1">
    <location>
        <begin position="31"/>
        <end position="43"/>
    </location>
</feature>
<dbReference type="Proteomes" id="UP000829354">
    <property type="component" value="Chromosome III"/>
</dbReference>
<proteinExistence type="predicted"/>
<protein>
    <submittedName>
        <fullName evidence="2">Uncharacterized protein</fullName>
    </submittedName>
</protein>
<dbReference type="EMBL" id="CP092622">
    <property type="protein sequence ID" value="UMM25843.1"/>
    <property type="molecule type" value="Genomic_DNA"/>
</dbReference>
<dbReference type="AlphaFoldDB" id="A0AAE9EPG8"/>
<accession>A0AAE9EPG8</accession>
<feature type="region of interest" description="Disordered" evidence="1">
    <location>
        <begin position="27"/>
        <end position="55"/>
    </location>
</feature>
<evidence type="ECO:0000256" key="1">
    <source>
        <dbReference type="SAM" id="MobiDB-lite"/>
    </source>
</evidence>
<evidence type="ECO:0000313" key="2">
    <source>
        <dbReference type="EMBL" id="UMM25843.1"/>
    </source>
</evidence>
<gene>
    <name evidence="2" type="ORF">L5515_005495</name>
</gene>
<keyword evidence="3" id="KW-1185">Reference proteome</keyword>
<name>A0AAE9EPG8_CAEBR</name>
<organism evidence="2 3">
    <name type="scientific">Caenorhabditis briggsae</name>
    <dbReference type="NCBI Taxonomy" id="6238"/>
    <lineage>
        <taxon>Eukaryota</taxon>
        <taxon>Metazoa</taxon>
        <taxon>Ecdysozoa</taxon>
        <taxon>Nematoda</taxon>
        <taxon>Chromadorea</taxon>
        <taxon>Rhabditida</taxon>
        <taxon>Rhabditina</taxon>
        <taxon>Rhabditomorpha</taxon>
        <taxon>Rhabditoidea</taxon>
        <taxon>Rhabditidae</taxon>
        <taxon>Peloderinae</taxon>
        <taxon>Caenorhabditis</taxon>
    </lineage>
</organism>